<feature type="coiled-coil region" evidence="1">
    <location>
        <begin position="353"/>
        <end position="380"/>
    </location>
</feature>
<comment type="caution">
    <text evidence="4">The sequence shown here is derived from an EMBL/GenBank/DDBJ whole genome shotgun (WGS) entry which is preliminary data.</text>
</comment>
<dbReference type="SUPFAM" id="SSF48452">
    <property type="entry name" value="TPR-like"/>
    <property type="match status" value="1"/>
</dbReference>
<dbReference type="InterPro" id="IPR037215">
    <property type="entry name" value="GUN4-like_sf"/>
</dbReference>
<protein>
    <submittedName>
        <fullName evidence="4">GUN4 domain-containing protein</fullName>
    </submittedName>
</protein>
<dbReference type="Pfam" id="PF20703">
    <property type="entry name" value="nSTAND1"/>
    <property type="match status" value="1"/>
</dbReference>
<name>A0ABT2MUH7_9CYAN</name>
<dbReference type="Gene3D" id="1.25.40.10">
    <property type="entry name" value="Tetratricopeptide repeat domain"/>
    <property type="match status" value="1"/>
</dbReference>
<reference evidence="4 5" key="1">
    <citation type="journal article" date="2022" name="Front. Microbiol.">
        <title>High genomic differentiation and limited gene flow indicate recent cryptic speciation within the genus Laspinema (cyanobacteria).</title>
        <authorList>
            <person name="Stanojkovic A."/>
            <person name="Skoupy S."/>
            <person name="Skaloud P."/>
            <person name="Dvorak P."/>
        </authorList>
    </citation>
    <scope>NUCLEOTIDE SEQUENCE [LARGE SCALE GENOMIC DNA]</scope>
    <source>
        <strain evidence="4 5">D2a</strain>
    </source>
</reference>
<dbReference type="InterPro" id="IPR019734">
    <property type="entry name" value="TPR_rpt"/>
</dbReference>
<feature type="domain" description="Novel STAND NTPase 1" evidence="3">
    <location>
        <begin position="499"/>
        <end position="848"/>
    </location>
</feature>
<evidence type="ECO:0000313" key="4">
    <source>
        <dbReference type="EMBL" id="MCT7968379.1"/>
    </source>
</evidence>
<dbReference type="EMBL" id="JAMXFF010000030">
    <property type="protein sequence ID" value="MCT7968379.1"/>
    <property type="molecule type" value="Genomic_DNA"/>
</dbReference>
<dbReference type="SUPFAM" id="SSF52540">
    <property type="entry name" value="P-loop containing nucleoside triphosphate hydrolases"/>
    <property type="match status" value="1"/>
</dbReference>
<sequence length="1153" mass="131229">MSETIIVEGDTVNQNQQGLAELIWAMEMSQGQFKLMLVRCNYGTLRDVLVQQLREQCSLNIREIFLEPTVQQVYSSLRESLGEEIPDALMVFGLEAATALDVALTSLNQVREEFRKNCLFPVIFWINDQVSVQLTRLAPDFESWASLTEFAIAPDDLLTALQEETDRLFAEIFAAGNQRFVTNQEIFGQRYPFEMTLALQDLEKAGQPLNPRLLATLPFVWGREAYTRDRMDEALNFYQQSLQLWQNLDEEGTQECAAAVFYHIGLCYARRAKLDRTQSEQWLKQAQSAFQASLDAFEAAGRPDLVPQFIGQLGEVLRQLNDYSSLQDLAQTALKLHQTSGNPVLLARDYGFLAEVALHRQDWEDAKEKAERALEILASDLALEQRHQGLYLLLLARSLRQLGETGEAIARLEEAAKGDPEDNPQLYIEILEELRSLYYQQEQYVQAFDRKQERLSLEQQFGLRAFIGAGRLEPQRQARSQLMPTASTARVAGEILASGRQKDVDRLIQRIGSTQYKLTVIHGPSGVGKSSLVQAGLLPALKQTVIGDRDVLAVSQRVYTDWVKTLGELLAEALEQRGIGIEGGLESLEQVLEQLRQNESNHLLTVLIFDQFEEFFFVCQESEKRQNFFDFLATCFQIPFVKVVLSLREDYIHYLLAYNAQAGFEVIDSDILSKHTLYAVGNFRPADAVEMIRSLSDRAHFPLERGLIEAVVADLAENLKAVRPIELQIVGAQLQTDDITTLAEYGQLAPNPKEQLVHRYLEEVVKACGPKNKALAELILYLLTDENNTRPLKTRADLETDLQLLTTDLLDEPDRLNLILYVFVKSGLVFMLPELPANRYQLVHDYLVSFVRDKNEENIGELKEALKKAQAEKEKSDRHLNLVLKRQLKATFAAGIVLAILAGGAVDLAVESRQLAANLRIEQDKTKQANKELEVQKNQAVENANRLEELTIKLEAEKKTVIDFARNRDPVSVGRVLSTLIADSQTPFDYSILQEHLANREWEKADKETYELLLWIAGPESEKQGYFNRDEYQQFSCQELTLIDDLWVAASGGTLGVSVQNKIYQETGKNWETMYDRVGWKSLDSEWLVQERFDETTNRWFYLGYARPNFENPPLGHLPIFHGLAVFETPPQDSKGRKFQIQELLSRCWPENQ</sequence>
<organism evidence="4 5">
    <name type="scientific">Laspinema palackyanum D2a</name>
    <dbReference type="NCBI Taxonomy" id="2953684"/>
    <lineage>
        <taxon>Bacteria</taxon>
        <taxon>Bacillati</taxon>
        <taxon>Cyanobacteriota</taxon>
        <taxon>Cyanophyceae</taxon>
        <taxon>Oscillatoriophycideae</taxon>
        <taxon>Oscillatoriales</taxon>
        <taxon>Laspinemataceae</taxon>
        <taxon>Laspinema</taxon>
        <taxon>Laspinema palackyanum</taxon>
    </lineage>
</organism>
<evidence type="ECO:0000313" key="5">
    <source>
        <dbReference type="Proteomes" id="UP001525890"/>
    </source>
</evidence>
<dbReference type="PANTHER" id="PTHR34800:SF1">
    <property type="entry name" value="TETRAPYRROLE-BINDING PROTEIN, CHLOROPLASTIC"/>
    <property type="match status" value="1"/>
</dbReference>
<evidence type="ECO:0000259" key="3">
    <source>
        <dbReference type="Pfam" id="PF20703"/>
    </source>
</evidence>
<keyword evidence="5" id="KW-1185">Reference proteome</keyword>
<dbReference type="InterPro" id="IPR027417">
    <property type="entry name" value="P-loop_NTPase"/>
</dbReference>
<evidence type="ECO:0000259" key="2">
    <source>
        <dbReference type="Pfam" id="PF05419"/>
    </source>
</evidence>
<dbReference type="PANTHER" id="PTHR34800">
    <property type="entry name" value="TETRAPYRROLE-BINDING PROTEIN, CHLOROPLASTIC"/>
    <property type="match status" value="1"/>
</dbReference>
<feature type="coiled-coil region" evidence="1">
    <location>
        <begin position="916"/>
        <end position="957"/>
    </location>
</feature>
<dbReference type="InterPro" id="IPR011990">
    <property type="entry name" value="TPR-like_helical_dom_sf"/>
</dbReference>
<keyword evidence="1" id="KW-0175">Coiled coil</keyword>
<gene>
    <name evidence="4" type="ORF">NG799_18895</name>
</gene>
<feature type="domain" description="GUN4-like" evidence="2">
    <location>
        <begin position="984"/>
        <end position="1095"/>
    </location>
</feature>
<dbReference type="Proteomes" id="UP001525890">
    <property type="component" value="Unassembled WGS sequence"/>
</dbReference>
<proteinExistence type="predicted"/>
<dbReference type="CDD" id="cd16383">
    <property type="entry name" value="GUN4"/>
    <property type="match status" value="1"/>
</dbReference>
<dbReference type="InterPro" id="IPR008629">
    <property type="entry name" value="GUN4-like"/>
</dbReference>
<dbReference type="Gene3D" id="1.10.10.1770">
    <property type="entry name" value="Gun4-like"/>
    <property type="match status" value="1"/>
</dbReference>
<dbReference type="RefSeq" id="WP_368007896.1">
    <property type="nucleotide sequence ID" value="NZ_JAMXFF010000030.1"/>
</dbReference>
<accession>A0ABT2MUH7</accession>
<evidence type="ECO:0000256" key="1">
    <source>
        <dbReference type="SAM" id="Coils"/>
    </source>
</evidence>
<dbReference type="Gene3D" id="3.40.50.300">
    <property type="entry name" value="P-loop containing nucleotide triphosphate hydrolases"/>
    <property type="match status" value="1"/>
</dbReference>
<dbReference type="Gene3D" id="1.25.40.620">
    <property type="match status" value="1"/>
</dbReference>
<dbReference type="SMART" id="SM00028">
    <property type="entry name" value="TPR"/>
    <property type="match status" value="4"/>
</dbReference>
<dbReference type="Pfam" id="PF05419">
    <property type="entry name" value="GUN4"/>
    <property type="match status" value="1"/>
</dbReference>
<feature type="coiled-coil region" evidence="1">
    <location>
        <begin position="852"/>
        <end position="879"/>
    </location>
</feature>
<dbReference type="SUPFAM" id="SSF140869">
    <property type="entry name" value="GUN4-like"/>
    <property type="match status" value="1"/>
</dbReference>
<dbReference type="InterPro" id="IPR049052">
    <property type="entry name" value="nSTAND1"/>
</dbReference>